<accession>A0A7C4D6I1</accession>
<organism evidence="3">
    <name type="scientific">Staphylothermus marinus</name>
    <dbReference type="NCBI Taxonomy" id="2280"/>
    <lineage>
        <taxon>Archaea</taxon>
        <taxon>Thermoproteota</taxon>
        <taxon>Thermoprotei</taxon>
        <taxon>Desulfurococcales</taxon>
        <taxon>Desulfurococcaceae</taxon>
        <taxon>Staphylothermus</taxon>
    </lineage>
</organism>
<name>A0A7C4D6I1_STAMA</name>
<protein>
    <submittedName>
        <fullName evidence="3">ACT domain-containing protein</fullName>
    </submittedName>
</protein>
<dbReference type="SUPFAM" id="SSF55021">
    <property type="entry name" value="ACT-like"/>
    <property type="match status" value="1"/>
</dbReference>
<evidence type="ECO:0000313" key="4">
    <source>
        <dbReference type="EMBL" id="HGU65109.1"/>
    </source>
</evidence>
<dbReference type="EMBL" id="DTAN01000105">
    <property type="protein sequence ID" value="HGU65109.1"/>
    <property type="molecule type" value="Genomic_DNA"/>
</dbReference>
<feature type="domain" description="SpoVT-AbrB" evidence="2">
    <location>
        <begin position="4"/>
        <end position="51"/>
    </location>
</feature>
<proteinExistence type="predicted"/>
<dbReference type="AlphaFoldDB" id="A0A7C4D6I1"/>
<gene>
    <name evidence="4" type="ORF">ENT92_02695</name>
    <name evidence="3" type="ORF">ENU14_01540</name>
</gene>
<dbReference type="InterPro" id="IPR002912">
    <property type="entry name" value="ACT_dom"/>
</dbReference>
<reference evidence="3" key="1">
    <citation type="journal article" date="2020" name="mSystems">
        <title>Genome- and Community-Level Interaction Insights into Carbon Utilization and Element Cycling Functions of Hydrothermarchaeota in Hydrothermal Sediment.</title>
        <authorList>
            <person name="Zhou Z."/>
            <person name="Liu Y."/>
            <person name="Xu W."/>
            <person name="Pan J."/>
            <person name="Luo Z.H."/>
            <person name="Li M."/>
        </authorList>
    </citation>
    <scope>NUCLEOTIDE SEQUENCE [LARGE SCALE GENOMIC DNA]</scope>
    <source>
        <strain evidence="4">SpSt-622</strain>
        <strain evidence="3">SpSt-642</strain>
    </source>
</reference>
<dbReference type="PROSITE" id="PS51671">
    <property type="entry name" value="ACT"/>
    <property type="match status" value="1"/>
</dbReference>
<dbReference type="SMART" id="SM00966">
    <property type="entry name" value="SpoVT_AbrB"/>
    <property type="match status" value="1"/>
</dbReference>
<evidence type="ECO:0000259" key="1">
    <source>
        <dbReference type="PROSITE" id="PS51671"/>
    </source>
</evidence>
<dbReference type="SUPFAM" id="SSF89447">
    <property type="entry name" value="AbrB/MazE/MraZ-like"/>
    <property type="match status" value="1"/>
</dbReference>
<dbReference type="NCBIfam" id="NF006352">
    <property type="entry name" value="PRK08577.1"/>
    <property type="match status" value="1"/>
</dbReference>
<dbReference type="InterPro" id="IPR045865">
    <property type="entry name" value="ACT-like_dom_sf"/>
</dbReference>
<dbReference type="InterPro" id="IPR037914">
    <property type="entry name" value="SpoVT-AbrB_sf"/>
</dbReference>
<dbReference type="InterPro" id="IPR007159">
    <property type="entry name" value="SpoVT-AbrB_dom"/>
</dbReference>
<dbReference type="EMBL" id="DTBJ01000016">
    <property type="protein sequence ID" value="HGM58260.1"/>
    <property type="molecule type" value="Genomic_DNA"/>
</dbReference>
<evidence type="ECO:0000313" key="3">
    <source>
        <dbReference type="EMBL" id="HGM58260.1"/>
    </source>
</evidence>
<dbReference type="Gene3D" id="2.10.260.10">
    <property type="match status" value="1"/>
</dbReference>
<dbReference type="NCBIfam" id="TIGR01439">
    <property type="entry name" value="lp_hng_hel_AbrB"/>
    <property type="match status" value="1"/>
</dbReference>
<dbReference type="Gene3D" id="3.30.70.260">
    <property type="match status" value="1"/>
</dbReference>
<dbReference type="PROSITE" id="PS51740">
    <property type="entry name" value="SPOVT_ABRB"/>
    <property type="match status" value="1"/>
</dbReference>
<evidence type="ECO:0000259" key="2">
    <source>
        <dbReference type="PROSITE" id="PS51740"/>
    </source>
</evidence>
<dbReference type="GO" id="GO:0003677">
    <property type="term" value="F:DNA binding"/>
    <property type="evidence" value="ECO:0007669"/>
    <property type="project" value="InterPro"/>
</dbReference>
<feature type="domain" description="ACT" evidence="1">
    <location>
        <begin position="57"/>
        <end position="136"/>
    </location>
</feature>
<comment type="caution">
    <text evidence="3">The sequence shown here is derived from an EMBL/GenBank/DDBJ whole genome shotgun (WGS) entry which is preliminary data.</text>
</comment>
<sequence>MRFREIIRVDSKGRITIPLPIREAMNIHEGMNILVVADLDEKKIFLSPIPDKAHLIELETRVVDKPGVIAGISSLLAEYGVDIIALKCVVIKRGELGECLFIVDLSKSTIVEPRDLENILLKLDFIKEIKINELKG</sequence>
<dbReference type="Pfam" id="PF01842">
    <property type="entry name" value="ACT"/>
    <property type="match status" value="1"/>
</dbReference>